<feature type="transmembrane region" description="Helical" evidence="2">
    <location>
        <begin position="192"/>
        <end position="218"/>
    </location>
</feature>
<evidence type="ECO:0000256" key="1">
    <source>
        <dbReference type="SAM" id="Coils"/>
    </source>
</evidence>
<accession>X0UV44</accession>
<feature type="coiled-coil region" evidence="1">
    <location>
        <begin position="82"/>
        <end position="173"/>
    </location>
</feature>
<keyword evidence="2" id="KW-1133">Transmembrane helix</keyword>
<organism evidence="3">
    <name type="scientific">marine sediment metagenome</name>
    <dbReference type="NCBI Taxonomy" id="412755"/>
    <lineage>
        <taxon>unclassified sequences</taxon>
        <taxon>metagenomes</taxon>
        <taxon>ecological metagenomes</taxon>
    </lineage>
</organism>
<feature type="transmembrane region" description="Helical" evidence="2">
    <location>
        <begin position="238"/>
        <end position="257"/>
    </location>
</feature>
<proteinExistence type="predicted"/>
<comment type="caution">
    <text evidence="3">The sequence shown here is derived from an EMBL/GenBank/DDBJ whole genome shotgun (WGS) entry which is preliminary data.</text>
</comment>
<dbReference type="EMBL" id="BARS01023268">
    <property type="protein sequence ID" value="GAG09590.1"/>
    <property type="molecule type" value="Genomic_DNA"/>
</dbReference>
<name>X0UV44_9ZZZZ</name>
<evidence type="ECO:0000256" key="2">
    <source>
        <dbReference type="SAM" id="Phobius"/>
    </source>
</evidence>
<keyword evidence="1" id="KW-0175">Coiled coil</keyword>
<protein>
    <submittedName>
        <fullName evidence="3">Uncharacterized protein</fullName>
    </submittedName>
</protein>
<dbReference type="AlphaFoldDB" id="X0UV44"/>
<sequence length="269" mass="31610">NNYFIAAGIGLVVLIVTIVIIHYTRGTKPWLEIFAYPLLAYFIFHQIISGFGFITGYFPVAQDIIKWLSKTAKKKDYDPEDIQKLEDKLDYIEAEEREVHNKLDRKLSELENKEQKSQQKYEQGKWSDRKIRREMDKIVKKKKELNNEVAKNEKHYSQEKENIRKQLKEYRGKFSDKILTKQEELEPNRFKLIMLVPIYVMTILGIVLTLIGMINPIIRWANGIPIPILDTADKVNEYYKGIMAIITIISIYIIPAIRALRDPSKFFIV</sequence>
<feature type="non-terminal residue" evidence="3">
    <location>
        <position position="269"/>
    </location>
</feature>
<keyword evidence="2" id="KW-0812">Transmembrane</keyword>
<feature type="non-terminal residue" evidence="3">
    <location>
        <position position="1"/>
    </location>
</feature>
<reference evidence="3" key="1">
    <citation type="journal article" date="2014" name="Front. Microbiol.">
        <title>High frequency of phylogenetically diverse reductive dehalogenase-homologous genes in deep subseafloor sedimentary metagenomes.</title>
        <authorList>
            <person name="Kawai M."/>
            <person name="Futagami T."/>
            <person name="Toyoda A."/>
            <person name="Takaki Y."/>
            <person name="Nishi S."/>
            <person name="Hori S."/>
            <person name="Arai W."/>
            <person name="Tsubouchi T."/>
            <person name="Morono Y."/>
            <person name="Uchiyama I."/>
            <person name="Ito T."/>
            <person name="Fujiyama A."/>
            <person name="Inagaki F."/>
            <person name="Takami H."/>
        </authorList>
    </citation>
    <scope>NUCLEOTIDE SEQUENCE</scope>
    <source>
        <strain evidence="3">Expedition CK06-06</strain>
    </source>
</reference>
<feature type="transmembrane region" description="Helical" evidence="2">
    <location>
        <begin position="5"/>
        <end position="23"/>
    </location>
</feature>
<gene>
    <name evidence="3" type="ORF">S01H1_37069</name>
</gene>
<feature type="transmembrane region" description="Helical" evidence="2">
    <location>
        <begin position="35"/>
        <end position="60"/>
    </location>
</feature>
<keyword evidence="2" id="KW-0472">Membrane</keyword>
<evidence type="ECO:0000313" key="3">
    <source>
        <dbReference type="EMBL" id="GAG09590.1"/>
    </source>
</evidence>